<sequence>MTKNWYKSVKIALFVGCILVLIGIAILNISLLVKLDTSFKKDINPRTIKMGFFNQTEMDLIDQEKFVKDPNYSYRFVGTLYDILYSNNKRLAYSTKYTRLYWRFLNVEINCDAVSHAFYPDCLNALNLLIKLKYLDSALYPSYNCAVIAKNSTCFSSCPSLRERKLYLVQEFDDRVELGWSGFSNCETNGQNPDKDGEAFIFKKVKKKHI</sequence>
<dbReference type="EMBL" id="REGN01003685">
    <property type="protein sequence ID" value="RNA21360.1"/>
    <property type="molecule type" value="Genomic_DNA"/>
</dbReference>
<proteinExistence type="predicted"/>
<dbReference type="AlphaFoldDB" id="A0A3M7RCV0"/>
<dbReference type="Proteomes" id="UP000276133">
    <property type="component" value="Unassembled WGS sequence"/>
</dbReference>
<comment type="caution">
    <text evidence="2">The sequence shown here is derived from an EMBL/GenBank/DDBJ whole genome shotgun (WGS) entry which is preliminary data.</text>
</comment>
<name>A0A3M7RCV0_BRAPC</name>
<keyword evidence="3" id="KW-1185">Reference proteome</keyword>
<keyword evidence="1" id="KW-1133">Transmembrane helix</keyword>
<feature type="transmembrane region" description="Helical" evidence="1">
    <location>
        <begin position="12"/>
        <end position="33"/>
    </location>
</feature>
<accession>A0A3M7RCV0</accession>
<keyword evidence="1" id="KW-0472">Membrane</keyword>
<evidence type="ECO:0000313" key="3">
    <source>
        <dbReference type="Proteomes" id="UP000276133"/>
    </source>
</evidence>
<keyword evidence="1" id="KW-0812">Transmembrane</keyword>
<gene>
    <name evidence="2" type="ORF">BpHYR1_048409</name>
</gene>
<evidence type="ECO:0000256" key="1">
    <source>
        <dbReference type="SAM" id="Phobius"/>
    </source>
</evidence>
<protein>
    <submittedName>
        <fullName evidence="2">Uncharacterized protein</fullName>
    </submittedName>
</protein>
<organism evidence="2 3">
    <name type="scientific">Brachionus plicatilis</name>
    <name type="common">Marine rotifer</name>
    <name type="synonym">Brachionus muelleri</name>
    <dbReference type="NCBI Taxonomy" id="10195"/>
    <lineage>
        <taxon>Eukaryota</taxon>
        <taxon>Metazoa</taxon>
        <taxon>Spiralia</taxon>
        <taxon>Gnathifera</taxon>
        <taxon>Rotifera</taxon>
        <taxon>Eurotatoria</taxon>
        <taxon>Monogononta</taxon>
        <taxon>Pseudotrocha</taxon>
        <taxon>Ploima</taxon>
        <taxon>Brachionidae</taxon>
        <taxon>Brachionus</taxon>
    </lineage>
</organism>
<dbReference type="OrthoDB" id="10155085at2759"/>
<evidence type="ECO:0000313" key="2">
    <source>
        <dbReference type="EMBL" id="RNA21360.1"/>
    </source>
</evidence>
<reference evidence="2 3" key="1">
    <citation type="journal article" date="2018" name="Sci. Rep.">
        <title>Genomic signatures of local adaptation to the degree of environmental predictability in rotifers.</title>
        <authorList>
            <person name="Franch-Gras L."/>
            <person name="Hahn C."/>
            <person name="Garcia-Roger E.M."/>
            <person name="Carmona M.J."/>
            <person name="Serra M."/>
            <person name="Gomez A."/>
        </authorList>
    </citation>
    <scope>NUCLEOTIDE SEQUENCE [LARGE SCALE GENOMIC DNA]</scope>
    <source>
        <strain evidence="2">HYR1</strain>
    </source>
</reference>